<dbReference type="EMBL" id="JACAZH010000016">
    <property type="protein sequence ID" value="KAF7349347.1"/>
    <property type="molecule type" value="Genomic_DNA"/>
</dbReference>
<comment type="caution">
    <text evidence="2">The sequence shown here is derived from an EMBL/GenBank/DDBJ whole genome shotgun (WGS) entry which is preliminary data.</text>
</comment>
<dbReference type="OrthoDB" id="2999913at2759"/>
<gene>
    <name evidence="2" type="ORF">MSAN_01724300</name>
</gene>
<feature type="compositionally biased region" description="Basic residues" evidence="1">
    <location>
        <begin position="305"/>
        <end position="315"/>
    </location>
</feature>
<evidence type="ECO:0000256" key="1">
    <source>
        <dbReference type="SAM" id="MobiDB-lite"/>
    </source>
</evidence>
<evidence type="ECO:0000313" key="3">
    <source>
        <dbReference type="Proteomes" id="UP000623467"/>
    </source>
</evidence>
<protein>
    <submittedName>
        <fullName evidence="2">Sterol regulatory element binding protein cleavage-activating protein</fullName>
    </submittedName>
</protein>
<dbReference type="Proteomes" id="UP000623467">
    <property type="component" value="Unassembled WGS sequence"/>
</dbReference>
<organism evidence="2 3">
    <name type="scientific">Mycena sanguinolenta</name>
    <dbReference type="NCBI Taxonomy" id="230812"/>
    <lineage>
        <taxon>Eukaryota</taxon>
        <taxon>Fungi</taxon>
        <taxon>Dikarya</taxon>
        <taxon>Basidiomycota</taxon>
        <taxon>Agaricomycotina</taxon>
        <taxon>Agaricomycetes</taxon>
        <taxon>Agaricomycetidae</taxon>
        <taxon>Agaricales</taxon>
        <taxon>Marasmiineae</taxon>
        <taxon>Mycenaceae</taxon>
        <taxon>Mycena</taxon>
    </lineage>
</organism>
<proteinExistence type="predicted"/>
<evidence type="ECO:0000313" key="2">
    <source>
        <dbReference type="EMBL" id="KAF7349347.1"/>
    </source>
</evidence>
<feature type="region of interest" description="Disordered" evidence="1">
    <location>
        <begin position="298"/>
        <end position="317"/>
    </location>
</feature>
<dbReference type="AlphaFoldDB" id="A0A8H7CV35"/>
<sequence>MQASVYSTATDVKIHKVIRREWAIFLVWLSNQNKWLEHRENEIWYAAQRKKGKTKKADEQIHAMRQELLAVARTEWLARVRHKQLHLEHWVMTPDEKQTLQHALDWTQKEMVDAYAKQQADMGPMYQRVDPSTLGTQDSGDKHLDSPSRFMHPIPREDVPVPAYANWASEVAKMFRTPRPSSQKTPQSIKSADLPNMPLYFVGALLQGTDLDEVVASNLEAFALHASEEKIREYYAEACEASVHFQRKLATVDPSRRDEVHTDFEHHMQDLARVKEHEWKAITVKELRKQRAAELERRAAQLKASRPRPRPRKQPRREFADWEYVDEYSYPEHASPRSHHSPRREYFHAHYRSPRQEYQEAYHSPRPELVEAYNSPRPRRRKRQPVMEEDAYTGSFHSEFVEEYQSPRPRRRRWQPMEEEDGHARSGLRSILRSLATIRNTGSRSRRAPRDWSSVRVDEMDLKHRNVFRTKKPQSRHGVDFIVRLDGTGSQPKPATEKLRKRRTMGVRGPGLRRGVSDAKTEIPVARQVQLGSGQKDEAESLSNSVGHWLGRSGFGLAGRNTGHREASSADQIPRGAVKGRQGPLHLGRPFRRVRFSPLIAAAVLGEDAPPNISVDEVASKFHEGFASKTSTAA</sequence>
<accession>A0A8H7CV35</accession>
<reference evidence="2" key="1">
    <citation type="submission" date="2020-05" db="EMBL/GenBank/DDBJ databases">
        <title>Mycena genomes resolve the evolution of fungal bioluminescence.</title>
        <authorList>
            <person name="Tsai I.J."/>
        </authorList>
    </citation>
    <scope>NUCLEOTIDE SEQUENCE</scope>
    <source>
        <strain evidence="2">160909Yilan</strain>
    </source>
</reference>
<feature type="region of interest" description="Disordered" evidence="1">
    <location>
        <begin position="374"/>
        <end position="428"/>
    </location>
</feature>
<feature type="region of interest" description="Disordered" evidence="1">
    <location>
        <begin position="485"/>
        <end position="515"/>
    </location>
</feature>
<name>A0A8H7CV35_9AGAR</name>
<keyword evidence="3" id="KW-1185">Reference proteome</keyword>
<feature type="region of interest" description="Disordered" evidence="1">
    <location>
        <begin position="562"/>
        <end position="584"/>
    </location>
</feature>